<sequence>MSFGITLDASDLDDARLKLRRWFDFEPSELMTNIAAIGENQTRRRIAEEKTAPDGTPWKPNSQDTSILMQTGQHLLASVASFASASEAQWGAAWEWAHVHQEGMTIVPKSAEALVFQLGGKTIRSKKVDIPARPFVGISDENAREIVDAVTDFFGVLP</sequence>
<accession>A0A6N8TE98</accession>
<dbReference type="InterPro" id="IPR006522">
    <property type="entry name" value="Phage_virion_morphogenesis"/>
</dbReference>
<evidence type="ECO:0000313" key="2">
    <source>
        <dbReference type="Proteomes" id="UP000440304"/>
    </source>
</evidence>
<protein>
    <submittedName>
        <fullName evidence="1">Phage morphogenesis protein</fullName>
    </submittedName>
</protein>
<name>A0A6N8TE98_SHIZO</name>
<reference evidence="1 2" key="1">
    <citation type="submission" date="2019-12" db="EMBL/GenBank/DDBJ databases">
        <title>Shinella granuli gen. nov., sp. nov., and proposal of the reclassification of Zoogloea ramigera ATCC 19623 as Shinella zoogloeoides sp. nov.</title>
        <authorList>
            <person name="Gao J."/>
        </authorList>
    </citation>
    <scope>NUCLEOTIDE SEQUENCE [LARGE SCALE GENOMIC DNA]</scope>
    <source>
        <strain evidence="1 2">DSM 287</strain>
    </source>
</reference>
<dbReference type="AlphaFoldDB" id="A0A6N8TE98"/>
<dbReference type="Proteomes" id="UP000440304">
    <property type="component" value="Unassembled WGS sequence"/>
</dbReference>
<dbReference type="RefSeq" id="WP_160784847.1">
    <property type="nucleotide sequence ID" value="NZ_CP086610.1"/>
</dbReference>
<dbReference type="Pfam" id="PF05069">
    <property type="entry name" value="Phage_tail_S"/>
    <property type="match status" value="1"/>
</dbReference>
<organism evidence="1 2">
    <name type="scientific">Shinella zoogloeoides</name>
    <name type="common">Crabtreella saccharophila</name>
    <dbReference type="NCBI Taxonomy" id="352475"/>
    <lineage>
        <taxon>Bacteria</taxon>
        <taxon>Pseudomonadati</taxon>
        <taxon>Pseudomonadota</taxon>
        <taxon>Alphaproteobacteria</taxon>
        <taxon>Hyphomicrobiales</taxon>
        <taxon>Rhizobiaceae</taxon>
        <taxon>Shinella</taxon>
    </lineage>
</organism>
<dbReference type="OrthoDB" id="2081253at2"/>
<comment type="caution">
    <text evidence="1">The sequence shown here is derived from an EMBL/GenBank/DDBJ whole genome shotgun (WGS) entry which is preliminary data.</text>
</comment>
<dbReference type="EMBL" id="WUML01000002">
    <property type="protein sequence ID" value="MXN99439.1"/>
    <property type="molecule type" value="Genomic_DNA"/>
</dbReference>
<proteinExistence type="predicted"/>
<evidence type="ECO:0000313" key="1">
    <source>
        <dbReference type="EMBL" id="MXN99439.1"/>
    </source>
</evidence>
<gene>
    <name evidence="1" type="ORF">GR156_03950</name>
</gene>